<dbReference type="GO" id="GO:0045211">
    <property type="term" value="C:postsynaptic membrane"/>
    <property type="evidence" value="ECO:0007669"/>
    <property type="project" value="UniProtKB-SubCell"/>
</dbReference>
<feature type="transmembrane region" description="Helical" evidence="18">
    <location>
        <begin position="462"/>
        <end position="487"/>
    </location>
</feature>
<evidence type="ECO:0000256" key="10">
    <source>
        <dbReference type="ARBA" id="ARBA00023136"/>
    </source>
</evidence>
<dbReference type="KEGG" id="sko:100329084"/>
<feature type="transmembrane region" description="Helical" evidence="18">
    <location>
        <begin position="650"/>
        <end position="672"/>
    </location>
</feature>
<keyword evidence="13" id="KW-0325">Glycoprotein</keyword>
<dbReference type="GO" id="GO:0038039">
    <property type="term" value="C:G protein-coupled receptor heterodimeric complex"/>
    <property type="evidence" value="ECO:0007669"/>
    <property type="project" value="TreeGrafter"/>
</dbReference>
<feature type="region of interest" description="Disordered" evidence="17">
    <location>
        <begin position="802"/>
        <end position="825"/>
    </location>
</feature>
<protein>
    <submittedName>
        <fullName evidence="21 23">GABA b receptor</fullName>
    </submittedName>
</protein>
<evidence type="ECO:0000256" key="8">
    <source>
        <dbReference type="ARBA" id="ARBA00023040"/>
    </source>
</evidence>
<evidence type="ECO:0000256" key="17">
    <source>
        <dbReference type="SAM" id="MobiDB-lite"/>
    </source>
</evidence>
<keyword evidence="14" id="KW-0807">Transducer</keyword>
<keyword evidence="7" id="KW-0770">Synapse</keyword>
<gene>
    <name evidence="23" type="primary">LOC100329084</name>
</gene>
<evidence type="ECO:0000256" key="6">
    <source>
        <dbReference type="ARBA" id="ARBA00022989"/>
    </source>
</evidence>
<dbReference type="InterPro" id="IPR002456">
    <property type="entry name" value="GPCR_3_GABA_rcpt_B1"/>
</dbReference>
<dbReference type="GO" id="GO:0004965">
    <property type="term" value="F:G protein-coupled GABA receptor activity"/>
    <property type="evidence" value="ECO:0007669"/>
    <property type="project" value="InterPro"/>
</dbReference>
<keyword evidence="12 21" id="KW-0675">Receptor</keyword>
<feature type="signal peptide" evidence="19 23">
    <location>
        <begin position="1"/>
        <end position="27"/>
    </location>
</feature>
<sequence length="871" mass="98044">MYLMYVPVERTFLWVLWIAASSVMCQSGDEAVLTTPNNRSIPLHIGGIFPMEGAWAGGVGCLPAARMAFRHINDETNLLPGYNLTLHNFDSKCKPGRGTNALYKLLYQEPKKILLLGAGCSTVSTRVAEAARMWNLIVLSYGSSSPALSNRDRFPTFFRTHPSATVHNPTRVRLFKDWEWTQIATIQETQEVFTSTIEDLEKRVKTAGIEIAMRQSFLTNPANAVRNLKRQDARIIVGVFYENMARRVFCEVYKEKLYGPKYVWFIIGWYPDNWYTVQDDKINCTAEQLKEALEGHLTTEVMMLNPDDSPTISGRTSQQFLKEFKTKIPDPNVSGYPEAPLAYDAVWSLALALDKTMKRLAKKGMKLEDYNYDETIAAEIYKAMNETDFFGVSGPVAFSATGDRLAWTQIEQMINGTYHKVGFYGSRSDNLTWVRPVKWIGGSPPADQTLVKEQLNVISMNLYAAMCALASLAIIAAVASLTFNIWFRKTRYIQLSHPSLNNLIIVGCIVCLSCVFLLGLDGKFVSPDVYPVICQLNAWVLCIGFSLAYGAMFSKVWRVHRLSTNEKASESDDKKRRTDSKKNTKKEVEDWHLYIVVVIFILVDVVICSVWTVLDPQYRSIQELQKIEPVGKEDVEILPLLEYCDSRQSAVWLGVIFGAKGLLLIFGLFLAYETRNMSVKELNDSRFVGMSIYNVVVLCIITAPVTLIIRTQQNATFAFVSLAIIFCCVVTLVLIFIPKVVEIKRNPRGCDNSTLTGAAMPTKEDEERQQRLATENEDIKKQIAEREGRIRELNNLLSTRMQNKPSSSLHLRAPSPERSRHSLGATLTPPVDVVEDSAIVVTSTSISVPVTINRSYRNSAGSDEEFSESYI</sequence>
<evidence type="ECO:0000256" key="12">
    <source>
        <dbReference type="ARBA" id="ARBA00023170"/>
    </source>
</evidence>
<dbReference type="GeneID" id="100329084"/>
<keyword evidence="11" id="KW-1015">Disulfide bond</keyword>
<keyword evidence="22" id="KW-1185">Reference proteome</keyword>
<feature type="transmembrane region" description="Helical" evidence="18">
    <location>
        <begin position="692"/>
        <end position="709"/>
    </location>
</feature>
<evidence type="ECO:0000256" key="3">
    <source>
        <dbReference type="ARBA" id="ARBA00022553"/>
    </source>
</evidence>
<evidence type="ECO:0000313" key="22">
    <source>
        <dbReference type="Proteomes" id="UP000694865"/>
    </source>
</evidence>
<dbReference type="InterPro" id="IPR002455">
    <property type="entry name" value="GPCR3_GABA-B"/>
</dbReference>
<reference evidence="23" key="2">
    <citation type="submission" date="2025-05" db="UniProtKB">
        <authorList>
            <consortium name="RefSeq"/>
        </authorList>
    </citation>
    <scope>IDENTIFICATION</scope>
</reference>
<evidence type="ECO:0000256" key="2">
    <source>
        <dbReference type="ARBA" id="ARBA00022475"/>
    </source>
</evidence>
<dbReference type="PANTHER" id="PTHR10519:SF77">
    <property type="entry name" value="GAMMA-AMINOBUTYRIC ACID TYPE B RECEPTOR SUBUNIT 1"/>
    <property type="match status" value="1"/>
</dbReference>
<evidence type="ECO:0000256" key="16">
    <source>
        <dbReference type="ARBA" id="ARBA00034104"/>
    </source>
</evidence>
<comment type="subcellular location">
    <subcellularLocation>
        <location evidence="16">Postsynaptic cell membrane</location>
        <topology evidence="16">Multi-pass membrane protein</topology>
    </subcellularLocation>
</comment>
<evidence type="ECO:0000313" key="23">
    <source>
        <dbReference type="RefSeq" id="NP_001164698.1"/>
    </source>
</evidence>
<dbReference type="InterPro" id="IPR028082">
    <property type="entry name" value="Peripla_BP_I"/>
</dbReference>
<evidence type="ECO:0000256" key="9">
    <source>
        <dbReference type="ARBA" id="ARBA00023054"/>
    </source>
</evidence>
<evidence type="ECO:0000256" key="11">
    <source>
        <dbReference type="ARBA" id="ARBA00023157"/>
    </source>
</evidence>
<evidence type="ECO:0000256" key="4">
    <source>
        <dbReference type="ARBA" id="ARBA00022692"/>
    </source>
</evidence>
<keyword evidence="9" id="KW-0175">Coiled coil</keyword>
<dbReference type="InterPro" id="IPR017978">
    <property type="entry name" value="GPCR_3_C"/>
</dbReference>
<feature type="transmembrane region" description="Helical" evidence="18">
    <location>
        <begin position="591"/>
        <end position="614"/>
    </location>
</feature>
<feature type="transmembrane region" description="Helical" evidence="18">
    <location>
        <begin position="538"/>
        <end position="557"/>
    </location>
</feature>
<evidence type="ECO:0000256" key="18">
    <source>
        <dbReference type="SAM" id="Phobius"/>
    </source>
</evidence>
<keyword evidence="2" id="KW-1003">Cell membrane</keyword>
<accession>D2XMS7</accession>
<evidence type="ECO:0000259" key="20">
    <source>
        <dbReference type="PROSITE" id="PS50259"/>
    </source>
</evidence>
<dbReference type="InterPro" id="IPR001828">
    <property type="entry name" value="ANF_lig-bd_rcpt"/>
</dbReference>
<dbReference type="Gene3D" id="3.40.50.2300">
    <property type="match status" value="2"/>
</dbReference>
<evidence type="ECO:0000256" key="15">
    <source>
        <dbReference type="ARBA" id="ARBA00023257"/>
    </source>
</evidence>
<keyword evidence="10 18" id="KW-0472">Membrane</keyword>
<evidence type="ECO:0000256" key="19">
    <source>
        <dbReference type="SAM" id="SignalP"/>
    </source>
</evidence>
<dbReference type="EMBL" id="GU211197">
    <property type="protein sequence ID" value="ADB22414.1"/>
    <property type="molecule type" value="mRNA"/>
</dbReference>
<name>D2XMS7_SACKO</name>
<dbReference type="Pfam" id="PF01094">
    <property type="entry name" value="ANF_receptor"/>
    <property type="match status" value="1"/>
</dbReference>
<organism evidence="21">
    <name type="scientific">Saccoglossus kowalevskii</name>
    <name type="common">Acorn worm</name>
    <dbReference type="NCBI Taxonomy" id="10224"/>
    <lineage>
        <taxon>Eukaryota</taxon>
        <taxon>Metazoa</taxon>
        <taxon>Hemichordata</taxon>
        <taxon>Enteropneusta</taxon>
        <taxon>Harrimaniidae</taxon>
        <taxon>Saccoglossus</taxon>
    </lineage>
</organism>
<feature type="transmembrane region" description="Helical" evidence="18">
    <location>
        <begin position="715"/>
        <end position="737"/>
    </location>
</feature>
<evidence type="ECO:0000313" key="21">
    <source>
        <dbReference type="EMBL" id="ADB22414.1"/>
    </source>
</evidence>
<dbReference type="FunFam" id="3.40.50.2300:FF:000056">
    <property type="entry name" value="Gamma-aminobutyric acid type B receptor subunit 1"/>
    <property type="match status" value="1"/>
</dbReference>
<keyword evidence="8" id="KW-0297">G-protein coupled receptor</keyword>
<proteinExistence type="evidence at transcript level"/>
<dbReference type="PROSITE" id="PS50259">
    <property type="entry name" value="G_PROTEIN_RECEP_F3_4"/>
    <property type="match status" value="1"/>
</dbReference>
<feature type="chain" id="PRO_5003039455" evidence="19 23">
    <location>
        <begin position="28"/>
        <end position="871"/>
    </location>
</feature>
<dbReference type="AlphaFoldDB" id="D2XMS7"/>
<evidence type="ECO:0000256" key="7">
    <source>
        <dbReference type="ARBA" id="ARBA00023018"/>
    </source>
</evidence>
<dbReference type="CDD" id="cd06366">
    <property type="entry name" value="PBP1_GABAb_receptor"/>
    <property type="match status" value="1"/>
</dbReference>
<keyword evidence="15" id="KW-0628">Postsynaptic cell membrane</keyword>
<dbReference type="OrthoDB" id="17569at2759"/>
<keyword evidence="6 18" id="KW-1133">Transmembrane helix</keyword>
<keyword evidence="5 19" id="KW-0732">Signal</keyword>
<dbReference type="RefSeq" id="NP_001164698.1">
    <property type="nucleotide sequence ID" value="NM_001171227.1"/>
</dbReference>
<evidence type="ECO:0000256" key="1">
    <source>
        <dbReference type="ARBA" id="ARBA00008991"/>
    </source>
</evidence>
<feature type="transmembrane region" description="Helical" evidence="18">
    <location>
        <begin position="499"/>
        <end position="518"/>
    </location>
</feature>
<keyword evidence="3" id="KW-0597">Phosphoprotein</keyword>
<comment type="similarity">
    <text evidence="1">Belongs to the G-protein coupled receptor 3 family. GABA-B receptor subfamily.</text>
</comment>
<dbReference type="PRINTS" id="PR01176">
    <property type="entry name" value="GABABRECEPTR"/>
</dbReference>
<dbReference type="Proteomes" id="UP000694865">
    <property type="component" value="Unplaced"/>
</dbReference>
<dbReference type="Pfam" id="PF00003">
    <property type="entry name" value="7tm_3"/>
    <property type="match status" value="1"/>
</dbReference>
<keyword evidence="4 18" id="KW-0812">Transmembrane</keyword>
<dbReference type="GO" id="GO:0007214">
    <property type="term" value="P:gamma-aminobutyric acid signaling pathway"/>
    <property type="evidence" value="ECO:0007669"/>
    <property type="project" value="TreeGrafter"/>
</dbReference>
<dbReference type="CDD" id="cd15291">
    <property type="entry name" value="7tmC_GABA-B-R1"/>
    <property type="match status" value="1"/>
</dbReference>
<feature type="domain" description="G-protein coupled receptors family 3 profile" evidence="20">
    <location>
        <begin position="469"/>
        <end position="747"/>
    </location>
</feature>
<dbReference type="PANTHER" id="PTHR10519">
    <property type="entry name" value="GABA-B RECEPTOR"/>
    <property type="match status" value="1"/>
</dbReference>
<dbReference type="FunFam" id="3.40.50.2300:FF:000072">
    <property type="entry name" value="Gamma-aminobutyric acid type B receptor subunit 2"/>
    <property type="match status" value="1"/>
</dbReference>
<evidence type="ECO:0000256" key="13">
    <source>
        <dbReference type="ARBA" id="ARBA00023180"/>
    </source>
</evidence>
<evidence type="ECO:0000256" key="5">
    <source>
        <dbReference type="ARBA" id="ARBA00022729"/>
    </source>
</evidence>
<reference evidence="21" key="1">
    <citation type="submission" date="2009-11" db="EMBL/GenBank/DDBJ databases">
        <authorList>
            <person name="Freeman R.M.Jr."/>
            <person name="Wu M."/>
            <person name="Gerhart J."/>
        </authorList>
    </citation>
    <scope>NUCLEOTIDE SEQUENCE</scope>
</reference>
<dbReference type="SUPFAM" id="SSF53822">
    <property type="entry name" value="Periplasmic binding protein-like I"/>
    <property type="match status" value="1"/>
</dbReference>
<evidence type="ECO:0000256" key="14">
    <source>
        <dbReference type="ARBA" id="ARBA00023224"/>
    </source>
</evidence>
<dbReference type="PRINTS" id="PR01177">
    <property type="entry name" value="GABAB1RECPTR"/>
</dbReference>